<proteinExistence type="inferred from homology"/>
<keyword evidence="15" id="KW-1133">Transmembrane helix</keyword>
<dbReference type="InterPro" id="IPR048328">
    <property type="entry name" value="Dyp_perox_C"/>
</dbReference>
<comment type="catalytic activity">
    <reaction evidence="12">
        <text>heme b + 2 H(+) = protoporphyrin IX + Fe(2+)</text>
        <dbReference type="Rhea" id="RHEA:22584"/>
        <dbReference type="ChEBI" id="CHEBI:15378"/>
        <dbReference type="ChEBI" id="CHEBI:29033"/>
        <dbReference type="ChEBI" id="CHEBI:57306"/>
        <dbReference type="ChEBI" id="CHEBI:60344"/>
        <dbReference type="EC" id="4.98.1.1"/>
    </reaction>
    <physiologicalReaction direction="left-to-right" evidence="12">
        <dbReference type="Rhea" id="RHEA:22585"/>
    </physiologicalReaction>
</comment>
<dbReference type="InterPro" id="IPR048327">
    <property type="entry name" value="Dyp_perox_N"/>
</dbReference>
<keyword evidence="8" id="KW-0456">Lyase</keyword>
<dbReference type="EMBL" id="JAUHLN010000004">
    <property type="protein sequence ID" value="MDN4075005.1"/>
    <property type="molecule type" value="Genomic_DNA"/>
</dbReference>
<dbReference type="PANTHER" id="PTHR30521">
    <property type="entry name" value="DEFERROCHELATASE/PEROXIDASE"/>
    <property type="match status" value="1"/>
</dbReference>
<gene>
    <name evidence="18" type="primary">efeB</name>
    <name evidence="18" type="ORF">QYF49_18705</name>
</gene>
<evidence type="ECO:0000256" key="11">
    <source>
        <dbReference type="ARBA" id="ARBA00033775"/>
    </source>
</evidence>
<evidence type="ECO:0000256" key="6">
    <source>
        <dbReference type="ARBA" id="ARBA00023002"/>
    </source>
</evidence>
<keyword evidence="19" id="KW-1185">Reference proteome</keyword>
<evidence type="ECO:0000313" key="18">
    <source>
        <dbReference type="EMBL" id="MDN4075005.1"/>
    </source>
</evidence>
<evidence type="ECO:0000256" key="5">
    <source>
        <dbReference type="ARBA" id="ARBA00022729"/>
    </source>
</evidence>
<comment type="similarity">
    <text evidence="9 13">Belongs to the DyP-type peroxidase family.</text>
</comment>
<dbReference type="PROSITE" id="PS51404">
    <property type="entry name" value="DYP_PEROXIDASE"/>
    <property type="match status" value="1"/>
</dbReference>
<keyword evidence="2 13" id="KW-0575">Peroxidase</keyword>
<evidence type="ECO:0000256" key="2">
    <source>
        <dbReference type="ARBA" id="ARBA00022559"/>
    </source>
</evidence>
<dbReference type="NCBIfam" id="TIGR01412">
    <property type="entry name" value="tat_substr_1"/>
    <property type="match status" value="1"/>
</dbReference>
<evidence type="ECO:0000256" key="3">
    <source>
        <dbReference type="ARBA" id="ARBA00022617"/>
    </source>
</evidence>
<keyword evidence="6 13" id="KW-0560">Oxidoreductase</keyword>
<feature type="domain" description="Dyp-type peroxidase C-terminal" evidence="17">
    <location>
        <begin position="239"/>
        <end position="410"/>
    </location>
</feature>
<comment type="caution">
    <text evidence="18">The sequence shown here is derived from an EMBL/GenBank/DDBJ whole genome shotgun (WGS) entry which is preliminary data.</text>
</comment>
<evidence type="ECO:0000256" key="10">
    <source>
        <dbReference type="ARBA" id="ARBA00033771"/>
    </source>
</evidence>
<reference evidence="18" key="1">
    <citation type="submission" date="2023-06" db="EMBL/GenBank/DDBJ databases">
        <title>Draft Genome Sequences of Representative Paenibacillus Polymyxa, Bacillus cereus, Fictibacillus sp., and Brevibacillus agri Strains Isolated from Amazonian Dark Earth.</title>
        <authorList>
            <person name="Pellegrinetti T.A."/>
            <person name="Cunha I.C.M."/>
            <person name="Chaves M.G."/>
            <person name="Freitas A.S."/>
            <person name="Silva A.V.R."/>
            <person name="Tsai S.M."/>
            <person name="Mendes L.W."/>
        </authorList>
    </citation>
    <scope>NUCLEOTIDE SEQUENCE</scope>
    <source>
        <strain evidence="18">CENA-BCM004</strain>
    </source>
</reference>
<name>A0ABT8EAT7_9BACL</name>
<dbReference type="InterPro" id="IPR006313">
    <property type="entry name" value="EfeB/EfeN"/>
</dbReference>
<evidence type="ECO:0000256" key="12">
    <source>
        <dbReference type="ARBA" id="ARBA00048856"/>
    </source>
</evidence>
<dbReference type="InterPro" id="IPR011008">
    <property type="entry name" value="Dimeric_a/b-barrel"/>
</dbReference>
<evidence type="ECO:0000256" key="14">
    <source>
        <dbReference type="SAM" id="MobiDB-lite"/>
    </source>
</evidence>
<dbReference type="InterPro" id="IPR006311">
    <property type="entry name" value="TAT_signal"/>
</dbReference>
<dbReference type="RefSeq" id="WP_290401366.1">
    <property type="nucleotide sequence ID" value="NZ_JAUHLN010000004.1"/>
</dbReference>
<organism evidence="18 19">
    <name type="scientific">Fictibacillus terranigra</name>
    <dbReference type="NCBI Taxonomy" id="3058424"/>
    <lineage>
        <taxon>Bacteria</taxon>
        <taxon>Bacillati</taxon>
        <taxon>Bacillota</taxon>
        <taxon>Bacilli</taxon>
        <taxon>Bacillales</taxon>
        <taxon>Fictibacillaceae</taxon>
        <taxon>Fictibacillus</taxon>
    </lineage>
</organism>
<sequence length="425" mass="47406">MNVKEKEDQTVKEQEELKTYSRRDMLKMSLLAGAGVAISASGIGAVTTMTNVFGETTKKSGSSAEKESVPFYGKHQAGIVTPQQTYAYLAAFDFTTDSKSDVIRLLKQWTVLSEHMSQGKTEQKFNNDWLPPKDTGEALDLPPSRLTMTFGFGPSFFNTKGIDRFGVKSKAPKHLKDIPAMPRDNLQDPFIGGDMCVQVCAEDQQVAFHAIRNFIKTAVGKAEIRWMQSGFISAKHGKTPRNLFGFKDGTANSGPKDTKAHDQIIWAGEGEPAWMNGGSYMAFRKIKMFLEVWDRSSLKDQEDTFGRKKESGAPYGKINEHDKVNPMQMPPDSHTAIAKRSGQQMYRRAYSYTDGVDSKTGYVDAGLMFISYQKNPDEQFVPMLKMMSKADKLNEYTQHIGSALFAVPRGIKKGEYIGQPLLSTF</sequence>
<dbReference type="EC" id="1.11.1.-" evidence="13"/>
<keyword evidence="4 13" id="KW-0479">Metal-binding</keyword>
<dbReference type="PANTHER" id="PTHR30521:SF4">
    <property type="entry name" value="DEFERROCHELATASE"/>
    <property type="match status" value="1"/>
</dbReference>
<evidence type="ECO:0000256" key="1">
    <source>
        <dbReference type="ARBA" id="ARBA00004196"/>
    </source>
</evidence>
<dbReference type="Pfam" id="PF04261">
    <property type="entry name" value="Dyp_perox_N"/>
    <property type="match status" value="1"/>
</dbReference>
<dbReference type="NCBIfam" id="TIGR01413">
    <property type="entry name" value="Dyp_perox_fam"/>
    <property type="match status" value="1"/>
</dbReference>
<evidence type="ECO:0000256" key="4">
    <source>
        <dbReference type="ARBA" id="ARBA00022723"/>
    </source>
</evidence>
<evidence type="ECO:0000256" key="8">
    <source>
        <dbReference type="ARBA" id="ARBA00023239"/>
    </source>
</evidence>
<feature type="transmembrane region" description="Helical" evidence="15">
    <location>
        <begin position="30"/>
        <end position="53"/>
    </location>
</feature>
<evidence type="ECO:0000313" key="19">
    <source>
        <dbReference type="Proteomes" id="UP001168694"/>
    </source>
</evidence>
<comment type="cofactor">
    <cofactor evidence="13">
        <name>heme b</name>
        <dbReference type="ChEBI" id="CHEBI:60344"/>
    </cofactor>
    <text evidence="13">Binds 1 heme b (iron(II)-protoporphyrin IX) group non-covalently per subunit.</text>
</comment>
<feature type="domain" description="Dyp-type peroxidase N-terminal" evidence="16">
    <location>
        <begin position="76"/>
        <end position="231"/>
    </location>
</feature>
<dbReference type="SUPFAM" id="SSF54909">
    <property type="entry name" value="Dimeric alpha+beta barrel"/>
    <property type="match status" value="1"/>
</dbReference>
<comment type="function">
    <text evidence="13">Involved in the recovery of exogenous heme iron. Extracts iron from heme while preserving the protoporphyrin ring intact.</text>
</comment>
<dbReference type="Proteomes" id="UP001168694">
    <property type="component" value="Unassembled WGS sequence"/>
</dbReference>
<keyword evidence="3 13" id="KW-0349">Heme</keyword>
<protein>
    <recommendedName>
        <fullName evidence="10 13">Deferrochelatase</fullName>
        <ecNumber evidence="13">1.11.1.-</ecNumber>
    </recommendedName>
    <alternativeName>
        <fullName evidence="11 13">Peroxidase EfeB</fullName>
    </alternativeName>
</protein>
<dbReference type="InterPro" id="IPR006314">
    <property type="entry name" value="Dyp_peroxidase"/>
</dbReference>
<dbReference type="Pfam" id="PF20628">
    <property type="entry name" value="Dyp_perox_C"/>
    <property type="match status" value="1"/>
</dbReference>
<accession>A0ABT8EAT7</accession>
<evidence type="ECO:0000256" key="7">
    <source>
        <dbReference type="ARBA" id="ARBA00023004"/>
    </source>
</evidence>
<feature type="region of interest" description="Disordered" evidence="14">
    <location>
        <begin position="303"/>
        <end position="328"/>
    </location>
</feature>
<keyword evidence="7 13" id="KW-0408">Iron</keyword>
<dbReference type="PROSITE" id="PS51318">
    <property type="entry name" value="TAT"/>
    <property type="match status" value="1"/>
</dbReference>
<evidence type="ECO:0000259" key="16">
    <source>
        <dbReference type="Pfam" id="PF04261"/>
    </source>
</evidence>
<evidence type="ECO:0000256" key="9">
    <source>
        <dbReference type="ARBA" id="ARBA00025737"/>
    </source>
</evidence>
<evidence type="ECO:0000256" key="13">
    <source>
        <dbReference type="RuleBase" id="RU365017"/>
    </source>
</evidence>
<comment type="subcellular location">
    <subcellularLocation>
        <location evidence="1">Cell envelope</location>
    </subcellularLocation>
</comment>
<keyword evidence="5" id="KW-0732">Signal</keyword>
<keyword evidence="15" id="KW-0472">Membrane</keyword>
<evidence type="ECO:0000256" key="15">
    <source>
        <dbReference type="SAM" id="Phobius"/>
    </source>
</evidence>
<evidence type="ECO:0000259" key="17">
    <source>
        <dbReference type="Pfam" id="PF20628"/>
    </source>
</evidence>
<keyword evidence="15" id="KW-0812">Transmembrane</keyword>